<dbReference type="EMBL" id="RDOJ01000001">
    <property type="protein sequence ID" value="RLZ12818.1"/>
    <property type="molecule type" value="Genomic_DNA"/>
</dbReference>
<evidence type="ECO:0000313" key="4">
    <source>
        <dbReference type="Proteomes" id="UP000275348"/>
    </source>
</evidence>
<accession>A0A3L9MIY8</accession>
<organism evidence="3 4">
    <name type="scientific">Faecalibacter macacae</name>
    <dbReference type="NCBI Taxonomy" id="1859289"/>
    <lineage>
        <taxon>Bacteria</taxon>
        <taxon>Pseudomonadati</taxon>
        <taxon>Bacteroidota</taxon>
        <taxon>Flavobacteriia</taxon>
        <taxon>Flavobacteriales</taxon>
        <taxon>Weeksellaceae</taxon>
        <taxon>Faecalibacter</taxon>
    </lineage>
</organism>
<reference evidence="3 4" key="1">
    <citation type="submission" date="2018-10" db="EMBL/GenBank/DDBJ databases">
        <authorList>
            <person name="Chen X."/>
        </authorList>
    </citation>
    <scope>NUCLEOTIDE SEQUENCE [LARGE SCALE GENOMIC DNA]</scope>
    <source>
        <strain evidence="3 4">YIM 102668</strain>
    </source>
</reference>
<protein>
    <submittedName>
        <fullName evidence="3">Alpha-amlyase</fullName>
    </submittedName>
</protein>
<dbReference type="SUPFAM" id="SSF51445">
    <property type="entry name" value="(Trans)glycosidases"/>
    <property type="match status" value="1"/>
</dbReference>
<evidence type="ECO:0000313" key="3">
    <source>
        <dbReference type="EMBL" id="RLZ12818.1"/>
    </source>
</evidence>
<dbReference type="InterPro" id="IPR006047">
    <property type="entry name" value="GH13_cat_dom"/>
</dbReference>
<sequence>MIKKIFGISLVAGMLLTSCSTSKIGATQEIPTSENQPFVWNAANVYFLLTDRFNNGDTTNDVNYGRTDKTAVLRGFEGGDIRGIIQKINEGYFTDLGVNAIWMTPIVEQIKGSVDEGQGATYGFHGYWTKDWTSLDKNFGTEKDLHELVQKAHEKGIRIMLDAVINHTGPVTELDEVFPADWVRVTPQCTYDSYVNTTACTLVKNLPDILTESENDVTLPLQLLEKWQKEGRLKQEITELNEFFTKYNLPKAPKYYIMKWLSDYIRDYGIDAYRVDTVKHTEEDVWKVFAQVCKDALAEYKAKNPNLAIDNNEFFLLGEVYNYTINEGQMFSFPDKKVNYYENGFDALINFDLRSSQEETNQQLFERYNDIIQNEMKGKTVMNYISSHDDGSPYDKERKNTWDAGTKLLLTPGMSQIYYGDEIARPLVVNGADGDANLRSFMNWEDIKPNSETESLLNHFQKLGQFRRNHPAVGAGVQTVLKAEPYILHRKYKEDEVIIALDYFREQKVIEVFNLWAEGTKVRDAYSGEISVVKDGRVVLSSTSEIVLLEKIK</sequence>
<evidence type="ECO:0000259" key="2">
    <source>
        <dbReference type="SMART" id="SM00642"/>
    </source>
</evidence>
<evidence type="ECO:0000256" key="1">
    <source>
        <dbReference type="SAM" id="SignalP"/>
    </source>
</evidence>
<dbReference type="PANTHER" id="PTHR10357">
    <property type="entry name" value="ALPHA-AMYLASE FAMILY MEMBER"/>
    <property type="match status" value="1"/>
</dbReference>
<dbReference type="AlphaFoldDB" id="A0A3L9MIY8"/>
<gene>
    <name evidence="3" type="ORF">EAH69_00395</name>
</gene>
<name>A0A3L9MIY8_9FLAO</name>
<dbReference type="SMART" id="SM00642">
    <property type="entry name" value="Aamy"/>
    <property type="match status" value="1"/>
</dbReference>
<keyword evidence="1" id="KW-0732">Signal</keyword>
<proteinExistence type="predicted"/>
<dbReference type="Gene3D" id="3.20.20.80">
    <property type="entry name" value="Glycosidases"/>
    <property type="match status" value="1"/>
</dbReference>
<dbReference type="PROSITE" id="PS51257">
    <property type="entry name" value="PROKAR_LIPOPROTEIN"/>
    <property type="match status" value="1"/>
</dbReference>
<dbReference type="PANTHER" id="PTHR10357:SF209">
    <property type="entry name" value="PERIPLASMIC ALPHA-AMYLASE"/>
    <property type="match status" value="1"/>
</dbReference>
<feature type="domain" description="Glycosyl hydrolase family 13 catalytic" evidence="2">
    <location>
        <begin position="47"/>
        <end position="467"/>
    </location>
</feature>
<comment type="caution">
    <text evidence="3">The sequence shown here is derived from an EMBL/GenBank/DDBJ whole genome shotgun (WGS) entry which is preliminary data.</text>
</comment>
<dbReference type="OrthoDB" id="9805159at2"/>
<keyword evidence="4" id="KW-1185">Reference proteome</keyword>
<feature type="signal peptide" evidence="1">
    <location>
        <begin position="1"/>
        <end position="25"/>
    </location>
</feature>
<dbReference type="Proteomes" id="UP000275348">
    <property type="component" value="Unassembled WGS sequence"/>
</dbReference>
<dbReference type="Pfam" id="PF00128">
    <property type="entry name" value="Alpha-amylase"/>
    <property type="match status" value="1"/>
</dbReference>
<dbReference type="GO" id="GO:0005975">
    <property type="term" value="P:carbohydrate metabolic process"/>
    <property type="evidence" value="ECO:0007669"/>
    <property type="project" value="InterPro"/>
</dbReference>
<dbReference type="InterPro" id="IPR017853">
    <property type="entry name" value="GH"/>
</dbReference>
<dbReference type="RefSeq" id="WP_121933392.1">
    <property type="nucleotide sequence ID" value="NZ_RDOJ01000001.1"/>
</dbReference>
<feature type="chain" id="PRO_5018281866" evidence="1">
    <location>
        <begin position="26"/>
        <end position="553"/>
    </location>
</feature>